<dbReference type="GeneID" id="39493207"/>
<dbReference type="OrthoDB" id="5311719at2"/>
<proteinExistence type="predicted"/>
<dbReference type="KEGG" id="sbf:JCM31447_31350"/>
<dbReference type="RefSeq" id="WP_130613096.1">
    <property type="nucleotide sequence ID" value="NZ_AP019369.1"/>
</dbReference>
<sequence>MGAVWKFSFYAYHIPKNRFPEISKIVSEILMPEAKFYMSPDRDFGQIEIANQEIFSDFTFDRSALSELKKRIWENGFLNFHFGAESVHGVGTVEYGESDYKKFRTEKNSNLINYVSDYQRFLTSEDDLARAYDISGL</sequence>
<evidence type="ECO:0000313" key="1">
    <source>
        <dbReference type="EMBL" id="BBH54661.1"/>
    </source>
</evidence>
<keyword evidence="1" id="KW-0614">Plasmid</keyword>
<geneLocation type="plasmid" evidence="1 2">
    <name>79K</name>
</geneLocation>
<gene>
    <name evidence="1" type="ORF">JCM31447_31350</name>
</gene>
<dbReference type="Proteomes" id="UP000291236">
    <property type="component" value="Plasmid 79K"/>
</dbReference>
<organism evidence="1 2">
    <name type="scientific">Fluviispira sanaruensis</name>
    <dbReference type="NCBI Taxonomy" id="2493639"/>
    <lineage>
        <taxon>Bacteria</taxon>
        <taxon>Pseudomonadati</taxon>
        <taxon>Bdellovibrionota</taxon>
        <taxon>Oligoflexia</taxon>
        <taxon>Silvanigrellales</taxon>
        <taxon>Silvanigrellaceae</taxon>
        <taxon>Fluviispira</taxon>
    </lineage>
</organism>
<name>A0A4P2VNH3_FLUSA</name>
<evidence type="ECO:0000313" key="2">
    <source>
        <dbReference type="Proteomes" id="UP000291236"/>
    </source>
</evidence>
<reference evidence="1 2" key="1">
    <citation type="submission" date="2018-12" db="EMBL/GenBank/DDBJ databases">
        <title>Rubrispira sanarue gen. nov., sp., nov., a member of the order Silvanigrellales, isolated from a brackish lake in Hamamatsu Japan.</title>
        <authorList>
            <person name="Maejima Y."/>
            <person name="Iino T."/>
            <person name="Muraguchi Y."/>
            <person name="Fukuda K."/>
            <person name="Nojiri H."/>
            <person name="Ohkuma M."/>
            <person name="Moriuchi R."/>
            <person name="Dohra H."/>
            <person name="Kimbara K."/>
            <person name="Shintani M."/>
        </authorList>
    </citation>
    <scope>NUCLEOTIDE SEQUENCE [LARGE SCALE GENOMIC DNA]</scope>
    <source>
        <strain evidence="1 2">RF1110005</strain>
        <plasmid evidence="1 2">79K</plasmid>
    </source>
</reference>
<keyword evidence="2" id="KW-1185">Reference proteome</keyword>
<dbReference type="EMBL" id="AP019369">
    <property type="protein sequence ID" value="BBH54661.1"/>
    <property type="molecule type" value="Genomic_DNA"/>
</dbReference>
<accession>A0A4P2VNH3</accession>
<protein>
    <submittedName>
        <fullName evidence="1">Uncharacterized protein</fullName>
    </submittedName>
</protein>
<dbReference type="AlphaFoldDB" id="A0A4P2VNH3"/>